<evidence type="ECO:0000313" key="1">
    <source>
        <dbReference type="EMBL" id="CAD6186811.1"/>
    </source>
</evidence>
<accession>A0A8S1GUZ9</accession>
<gene>
    <name evidence="1" type="ORF">CAUJ_LOCUS2730</name>
</gene>
<reference evidence="1" key="1">
    <citation type="submission" date="2020-10" db="EMBL/GenBank/DDBJ databases">
        <authorList>
            <person name="Kikuchi T."/>
        </authorList>
    </citation>
    <scope>NUCLEOTIDE SEQUENCE</scope>
    <source>
        <strain evidence="1">NKZ352</strain>
    </source>
</reference>
<proteinExistence type="predicted"/>
<evidence type="ECO:0000313" key="2">
    <source>
        <dbReference type="Proteomes" id="UP000835052"/>
    </source>
</evidence>
<sequence>MTSFNPNFQMRGDSLFGQRDRQKRMFSANWPEKHRRYLKKTPNAKMISTSLLLLVLLLALIMIAEAQWGYPYGGYGGYGGYYRRPWWRRRMYGYGYGGYGGYGGWGYGK</sequence>
<keyword evidence="2" id="KW-1185">Reference proteome</keyword>
<dbReference type="AlphaFoldDB" id="A0A8S1GUZ9"/>
<dbReference type="EMBL" id="CAJGYM010000005">
    <property type="protein sequence ID" value="CAD6186811.1"/>
    <property type="molecule type" value="Genomic_DNA"/>
</dbReference>
<dbReference type="Proteomes" id="UP000835052">
    <property type="component" value="Unassembled WGS sequence"/>
</dbReference>
<name>A0A8S1GUZ9_9PELO</name>
<comment type="caution">
    <text evidence="1">The sequence shown here is derived from an EMBL/GenBank/DDBJ whole genome shotgun (WGS) entry which is preliminary data.</text>
</comment>
<protein>
    <submittedName>
        <fullName evidence="1">Uncharacterized protein</fullName>
    </submittedName>
</protein>
<organism evidence="1 2">
    <name type="scientific">Caenorhabditis auriculariae</name>
    <dbReference type="NCBI Taxonomy" id="2777116"/>
    <lineage>
        <taxon>Eukaryota</taxon>
        <taxon>Metazoa</taxon>
        <taxon>Ecdysozoa</taxon>
        <taxon>Nematoda</taxon>
        <taxon>Chromadorea</taxon>
        <taxon>Rhabditida</taxon>
        <taxon>Rhabditina</taxon>
        <taxon>Rhabditomorpha</taxon>
        <taxon>Rhabditoidea</taxon>
        <taxon>Rhabditidae</taxon>
        <taxon>Peloderinae</taxon>
        <taxon>Caenorhabditis</taxon>
    </lineage>
</organism>